<keyword evidence="1" id="KW-0472">Membrane</keyword>
<evidence type="ECO:0000256" key="1">
    <source>
        <dbReference type="SAM" id="Phobius"/>
    </source>
</evidence>
<evidence type="ECO:0000313" key="2">
    <source>
        <dbReference type="EMBL" id="MEO1768059.1"/>
    </source>
</evidence>
<proteinExistence type="predicted"/>
<dbReference type="Pfam" id="PF12279">
    <property type="entry name" value="DUF3619"/>
    <property type="match status" value="1"/>
</dbReference>
<keyword evidence="1" id="KW-0812">Transmembrane</keyword>
<dbReference type="InterPro" id="IPR022064">
    <property type="entry name" value="DUF3619"/>
</dbReference>
<name>A0ABV0EHH1_9BURK</name>
<reference evidence="2 3" key="1">
    <citation type="submission" date="2024-02" db="EMBL/GenBank/DDBJ databases">
        <title>New thermophilic sulfur-oxidizing bacteria from a hot springs of the Uzon caldera (Kamchatka, Russia).</title>
        <authorList>
            <person name="Dukat A.M."/>
            <person name="Elcheninov A.G."/>
            <person name="Frolov E.N."/>
        </authorList>
    </citation>
    <scope>NUCLEOTIDE SEQUENCE [LARGE SCALE GENOMIC DNA]</scope>
    <source>
        <strain evidence="2 3">AK1</strain>
    </source>
</reference>
<comment type="caution">
    <text evidence="2">The sequence shown here is derived from an EMBL/GenBank/DDBJ whole genome shotgun (WGS) entry which is preliminary data.</text>
</comment>
<accession>A0ABV0EHH1</accession>
<evidence type="ECO:0000313" key="3">
    <source>
        <dbReference type="Proteomes" id="UP001482231"/>
    </source>
</evidence>
<protein>
    <submittedName>
        <fullName evidence="2">DUF3619 family protein</fullName>
    </submittedName>
</protein>
<dbReference type="Proteomes" id="UP001482231">
    <property type="component" value="Unassembled WGS sequence"/>
</dbReference>
<dbReference type="EMBL" id="JBAJEX010000018">
    <property type="protein sequence ID" value="MEO1768059.1"/>
    <property type="molecule type" value="Genomic_DNA"/>
</dbReference>
<sequence length="125" mass="14265">MNETEFARRIREHLNFGACHLDRKVLTRLEAARRQALAGLAVEPAHEHAWQWATAGHGRHGSHPTLRRWLPLAMLLALLAGALYWQQTFHTPDEDVDAALLADDLPLDAYLDHGFQAWLERSSQR</sequence>
<feature type="transmembrane region" description="Helical" evidence="1">
    <location>
        <begin position="69"/>
        <end position="86"/>
    </location>
</feature>
<keyword evidence="1" id="KW-1133">Transmembrane helix</keyword>
<gene>
    <name evidence="2" type="ORF">V6E02_12675</name>
</gene>
<organism evidence="2 3">
    <name type="scientific">Thiobacter aerophilum</name>
    <dbReference type="NCBI Taxonomy" id="3121275"/>
    <lineage>
        <taxon>Bacteria</taxon>
        <taxon>Pseudomonadati</taxon>
        <taxon>Pseudomonadota</taxon>
        <taxon>Betaproteobacteria</taxon>
        <taxon>Burkholderiales</taxon>
        <taxon>Thiobacteraceae</taxon>
        <taxon>Thiobacter</taxon>
    </lineage>
</organism>
<dbReference type="RefSeq" id="WP_347309171.1">
    <property type="nucleotide sequence ID" value="NZ_JBAJEX010000018.1"/>
</dbReference>
<keyword evidence="3" id="KW-1185">Reference proteome</keyword>